<sequence length="84" mass="9560">MSSWSRQRPKRVTLFAARCLKTRRLRSPDPVCGSRTSRMWCSAWWLCPWSGPRAPRSATLTVQPRTGTRCWAPPAAWLRTACAA</sequence>
<reference evidence="1 2" key="1">
    <citation type="submission" date="2017-12" db="EMBL/GenBank/DDBJ databases">
        <title>High-resolution comparative analysis of great ape genomes.</title>
        <authorList>
            <person name="Pollen A."/>
            <person name="Hastie A."/>
            <person name="Hormozdiari F."/>
            <person name="Dougherty M."/>
            <person name="Liu R."/>
            <person name="Chaisson M."/>
            <person name="Hoppe E."/>
            <person name="Hill C."/>
            <person name="Pang A."/>
            <person name="Hillier L."/>
            <person name="Baker C."/>
            <person name="Armstrong J."/>
            <person name="Shendure J."/>
            <person name="Paten B."/>
            <person name="Wilson R."/>
            <person name="Chao H."/>
            <person name="Schneider V."/>
            <person name="Ventura M."/>
            <person name="Kronenberg Z."/>
            <person name="Murali S."/>
            <person name="Gordon D."/>
            <person name="Cantsilieris S."/>
            <person name="Munson K."/>
            <person name="Nelson B."/>
            <person name="Raja A."/>
            <person name="Underwood J."/>
            <person name="Diekhans M."/>
            <person name="Fiddes I."/>
            <person name="Haussler D."/>
            <person name="Eichler E."/>
        </authorList>
    </citation>
    <scope>NUCLEOTIDE SEQUENCE [LARGE SCALE GENOMIC DNA]</scope>
    <source>
        <strain evidence="1">Yerkes chimp pedigree #C0471</strain>
    </source>
</reference>
<evidence type="ECO:0000313" key="2">
    <source>
        <dbReference type="Proteomes" id="UP000236370"/>
    </source>
</evidence>
<organism evidence="1 2">
    <name type="scientific">Pan troglodytes</name>
    <name type="common">Chimpanzee</name>
    <dbReference type="NCBI Taxonomy" id="9598"/>
    <lineage>
        <taxon>Eukaryota</taxon>
        <taxon>Metazoa</taxon>
        <taxon>Chordata</taxon>
        <taxon>Craniata</taxon>
        <taxon>Vertebrata</taxon>
        <taxon>Euteleostomi</taxon>
        <taxon>Mammalia</taxon>
        <taxon>Eutheria</taxon>
        <taxon>Euarchontoglires</taxon>
        <taxon>Primates</taxon>
        <taxon>Haplorrhini</taxon>
        <taxon>Catarrhini</taxon>
        <taxon>Hominidae</taxon>
        <taxon>Pan</taxon>
    </lineage>
</organism>
<name>A0A2J8JR44_PANTR</name>
<protein>
    <submittedName>
        <fullName evidence="1">T0159057 isoform 1</fullName>
    </submittedName>
</protein>
<comment type="caution">
    <text evidence="1">The sequence shown here is derived from an EMBL/GenBank/DDBJ whole genome shotgun (WGS) entry which is preliminary data.</text>
</comment>
<proteinExistence type="predicted"/>
<dbReference type="EMBL" id="NBAG03000432">
    <property type="protein sequence ID" value="PNI25242.1"/>
    <property type="molecule type" value="Genomic_DNA"/>
</dbReference>
<dbReference type="Proteomes" id="UP000236370">
    <property type="component" value="Unassembled WGS sequence"/>
</dbReference>
<dbReference type="AlphaFoldDB" id="A0A2J8JR44"/>
<accession>A0A2J8JR44</accession>
<evidence type="ECO:0000313" key="1">
    <source>
        <dbReference type="EMBL" id="PNI25242.1"/>
    </source>
</evidence>
<gene>
    <name evidence="1" type="ORF">CK820_G0045039</name>
</gene>